<accession>A0ABN8Z3G7</accession>
<organism evidence="1 2">
    <name type="scientific">Rangifer tarandus platyrhynchus</name>
    <name type="common">Svalbard reindeer</name>
    <dbReference type="NCBI Taxonomy" id="3082113"/>
    <lineage>
        <taxon>Eukaryota</taxon>
        <taxon>Metazoa</taxon>
        <taxon>Chordata</taxon>
        <taxon>Craniata</taxon>
        <taxon>Vertebrata</taxon>
        <taxon>Euteleostomi</taxon>
        <taxon>Mammalia</taxon>
        <taxon>Eutheria</taxon>
        <taxon>Laurasiatheria</taxon>
        <taxon>Artiodactyla</taxon>
        <taxon>Ruminantia</taxon>
        <taxon>Pecora</taxon>
        <taxon>Cervidae</taxon>
        <taxon>Odocoileinae</taxon>
        <taxon>Rangifer</taxon>
    </lineage>
</organism>
<reference evidence="1" key="1">
    <citation type="submission" date="2023-04" db="EMBL/GenBank/DDBJ databases">
        <authorList>
            <consortium name="ELIXIR-Norway"/>
        </authorList>
    </citation>
    <scope>NUCLEOTIDE SEQUENCE [LARGE SCALE GENOMIC DNA]</scope>
</reference>
<name>A0ABN8Z3G7_RANTA</name>
<protein>
    <submittedName>
        <fullName evidence="1">Uncharacterized protein</fullName>
    </submittedName>
</protein>
<dbReference type="EMBL" id="OX459962">
    <property type="protein sequence ID" value="CAI9167193.1"/>
    <property type="molecule type" value="Genomic_DNA"/>
</dbReference>
<dbReference type="Proteomes" id="UP001176941">
    <property type="component" value="Chromosome 26"/>
</dbReference>
<evidence type="ECO:0000313" key="1">
    <source>
        <dbReference type="EMBL" id="CAI9167193.1"/>
    </source>
</evidence>
<keyword evidence="2" id="KW-1185">Reference proteome</keyword>
<proteinExistence type="predicted"/>
<evidence type="ECO:0000313" key="2">
    <source>
        <dbReference type="Proteomes" id="UP001176941"/>
    </source>
</evidence>
<gene>
    <name evidence="1" type="ORF">MRATA1EN1_LOCUS16155</name>
</gene>
<sequence length="210" mass="22935">MLQPVPGPLSSGLPLKGGAWAQERQALQPMASRTVNLVPNHEARLRGNGVGTTPGSRPPPCQWACRETAPCRWRSLMLSASGAGQGEIHCSDQGDIEWGAGVWFRWLPKEASGARAAWLTWWADANRAFGPGFSTWFSPPAPLRKRVSHLVSDCLFPRPQVSTLLRVIRNTKAPTWASPGMWDRGGPKVGAQEAWWVSDLRGAGEGRPLR</sequence>